<dbReference type="EMBL" id="BAAAMU010000019">
    <property type="protein sequence ID" value="GAA1632487.1"/>
    <property type="molecule type" value="Genomic_DNA"/>
</dbReference>
<comment type="caution">
    <text evidence="2">The sequence shown here is derived from an EMBL/GenBank/DDBJ whole genome shotgun (WGS) entry which is preliminary data.</text>
</comment>
<evidence type="ECO:0008006" key="4">
    <source>
        <dbReference type="Google" id="ProtNLM"/>
    </source>
</evidence>
<name>A0ABN2F6K7_9ACTN</name>
<keyword evidence="3" id="KW-1185">Reference proteome</keyword>
<organism evidence="2 3">
    <name type="scientific">Nonomuraea maheshkhaliensis</name>
    <dbReference type="NCBI Taxonomy" id="419590"/>
    <lineage>
        <taxon>Bacteria</taxon>
        <taxon>Bacillati</taxon>
        <taxon>Actinomycetota</taxon>
        <taxon>Actinomycetes</taxon>
        <taxon>Streptosporangiales</taxon>
        <taxon>Streptosporangiaceae</taxon>
        <taxon>Nonomuraea</taxon>
    </lineage>
</organism>
<feature type="transmembrane region" description="Helical" evidence="1">
    <location>
        <begin position="66"/>
        <end position="85"/>
    </location>
</feature>
<gene>
    <name evidence="2" type="ORF">GCM10009733_031810</name>
</gene>
<evidence type="ECO:0000313" key="3">
    <source>
        <dbReference type="Proteomes" id="UP001500064"/>
    </source>
</evidence>
<keyword evidence="1" id="KW-1133">Transmembrane helix</keyword>
<feature type="transmembrane region" description="Helical" evidence="1">
    <location>
        <begin position="148"/>
        <end position="166"/>
    </location>
</feature>
<evidence type="ECO:0000313" key="2">
    <source>
        <dbReference type="EMBL" id="GAA1632487.1"/>
    </source>
</evidence>
<proteinExistence type="predicted"/>
<feature type="transmembrane region" description="Helical" evidence="1">
    <location>
        <begin position="173"/>
        <end position="191"/>
    </location>
</feature>
<feature type="transmembrane region" description="Helical" evidence="1">
    <location>
        <begin position="92"/>
        <end position="112"/>
    </location>
</feature>
<dbReference type="Proteomes" id="UP001500064">
    <property type="component" value="Unassembled WGS sequence"/>
</dbReference>
<feature type="transmembrane region" description="Helical" evidence="1">
    <location>
        <begin position="197"/>
        <end position="214"/>
    </location>
</feature>
<feature type="transmembrane region" description="Helical" evidence="1">
    <location>
        <begin position="20"/>
        <end position="39"/>
    </location>
</feature>
<protein>
    <recommendedName>
        <fullName evidence="4">DUF4386 family protein</fullName>
    </recommendedName>
</protein>
<accession>A0ABN2F6K7</accession>
<reference evidence="2 3" key="1">
    <citation type="journal article" date="2019" name="Int. J. Syst. Evol. Microbiol.">
        <title>The Global Catalogue of Microorganisms (GCM) 10K type strain sequencing project: providing services to taxonomists for standard genome sequencing and annotation.</title>
        <authorList>
            <consortium name="The Broad Institute Genomics Platform"/>
            <consortium name="The Broad Institute Genome Sequencing Center for Infectious Disease"/>
            <person name="Wu L."/>
            <person name="Ma J."/>
        </authorList>
    </citation>
    <scope>NUCLEOTIDE SEQUENCE [LARGE SCALE GENOMIC DNA]</scope>
    <source>
        <strain evidence="2 3">JCM 13929</strain>
    </source>
</reference>
<keyword evidence="1" id="KW-0812">Transmembrane</keyword>
<evidence type="ECO:0000256" key="1">
    <source>
        <dbReference type="SAM" id="Phobius"/>
    </source>
</evidence>
<sequence>MLTAPTVGAMFRDQVTFRRVTAGVLLIVAPLLQALAVVVDPGTWGDEREAVSFGANPVLAQIQSVLYHWSWMLMAVAVLGLVHLTRRAATRLGHVAGALTVLGYLQLSGLLLTDPVEWWLGRHHPPEEAQRIMDEMLGLPGVMFGFQLPWMFFGFLGLPVLTAAVWRAGFVGWWAPAVVAAGYLGSFAVSYGPATVPFWAAPVAALGWIGWKVLRMGDEAWAAYYPAARVSPERESSRR</sequence>
<keyword evidence="1" id="KW-0472">Membrane</keyword>